<organism evidence="9">
    <name type="scientific">Oryza nivara</name>
    <name type="common">Indian wild rice</name>
    <name type="synonym">Oryza sativa f. spontanea</name>
    <dbReference type="NCBI Taxonomy" id="4536"/>
    <lineage>
        <taxon>Eukaryota</taxon>
        <taxon>Viridiplantae</taxon>
        <taxon>Streptophyta</taxon>
        <taxon>Embryophyta</taxon>
        <taxon>Tracheophyta</taxon>
        <taxon>Spermatophyta</taxon>
        <taxon>Magnoliopsida</taxon>
        <taxon>Liliopsida</taxon>
        <taxon>Poales</taxon>
        <taxon>Poaceae</taxon>
        <taxon>BOP clade</taxon>
        <taxon>Oryzoideae</taxon>
        <taxon>Oryzeae</taxon>
        <taxon>Oryzinae</taxon>
        <taxon>Oryza</taxon>
    </lineage>
</organism>
<keyword evidence="10" id="KW-1185">Reference proteome</keyword>
<keyword evidence="3" id="KW-0645">Protease</keyword>
<evidence type="ECO:0000256" key="2">
    <source>
        <dbReference type="ARBA" id="ARBA00022645"/>
    </source>
</evidence>
<dbReference type="Pfam" id="PF00450">
    <property type="entry name" value="Peptidase_S10"/>
    <property type="match status" value="1"/>
</dbReference>
<dbReference type="SUPFAM" id="SSF53474">
    <property type="entry name" value="alpha/beta-Hydrolases"/>
    <property type="match status" value="1"/>
</dbReference>
<evidence type="ECO:0000256" key="7">
    <source>
        <dbReference type="SAM" id="MobiDB-lite"/>
    </source>
</evidence>
<dbReference type="PANTHER" id="PTHR11802">
    <property type="entry name" value="SERINE PROTEASE FAMILY S10 SERINE CARBOXYPEPTIDASE"/>
    <property type="match status" value="1"/>
</dbReference>
<accession>A0A0E0GNM7</accession>
<feature type="region of interest" description="Disordered" evidence="7">
    <location>
        <begin position="95"/>
        <end position="117"/>
    </location>
</feature>
<dbReference type="EnsemblPlants" id="ONIVA03G21900.1">
    <property type="protein sequence ID" value="ONIVA03G21900.1"/>
    <property type="gene ID" value="ONIVA03G21900"/>
</dbReference>
<dbReference type="STRING" id="4536.A0A0E0GNM7"/>
<name>A0A0E0GNM7_ORYNI</name>
<dbReference type="Proteomes" id="UP000006591">
    <property type="component" value="Chromosome 3"/>
</dbReference>
<evidence type="ECO:0000313" key="10">
    <source>
        <dbReference type="Proteomes" id="UP000006591"/>
    </source>
</evidence>
<proteinExistence type="inferred from homology"/>
<keyword evidence="6" id="KW-0325">Glycoprotein</keyword>
<dbReference type="PANTHER" id="PTHR11802:SF3">
    <property type="entry name" value="RETINOID-INDUCIBLE SERINE CARBOXYPEPTIDASE"/>
    <property type="match status" value="1"/>
</dbReference>
<sequence>MSQAPMPPLSISQPYSQRRWSEWLRSNVGGEGGGNFLEIGPLDVDLKPRNTSWLKKADLIFVVGLAAVALPLLSLLVFQLADSIFDGGHDAGSSCGRRLQLRGRPERAGDDGLAGGQGRRRAHIKALPDEIPALKRSPLYHVGESYGGKLAAMIGVSLTKSIHAGDLDLTLGGVVIGDGWISPTDSSLTYARLLDDVSRLDENAIDDANKLAEKVSEQSAAGQFAASLQTFTGLIDLIDKSSGGVNIFNFLFNTSGVDLRVLAAEDKQKEVRGSPLMRFVGQDLSGSSGPNTIEGIMNGVIKEKLKIIPNNLVWQLATVAVFNALENEFMKPAINEVDELLSLGVNVTVYNGQLDVICSSIGTRKWLKKLKWNGLNDFFRVLREPMHYFCYPGHDSTAFRRIYKNLQYYWILEAGHNVKEARTSA</sequence>
<evidence type="ECO:0000256" key="3">
    <source>
        <dbReference type="ARBA" id="ARBA00022670"/>
    </source>
</evidence>
<evidence type="ECO:0000256" key="6">
    <source>
        <dbReference type="ARBA" id="ARBA00023180"/>
    </source>
</evidence>
<evidence type="ECO:0000256" key="1">
    <source>
        <dbReference type="ARBA" id="ARBA00009431"/>
    </source>
</evidence>
<keyword evidence="8" id="KW-1133">Transmembrane helix</keyword>
<evidence type="ECO:0000256" key="8">
    <source>
        <dbReference type="SAM" id="Phobius"/>
    </source>
</evidence>
<dbReference type="GO" id="GO:0004185">
    <property type="term" value="F:serine-type carboxypeptidase activity"/>
    <property type="evidence" value="ECO:0007669"/>
    <property type="project" value="InterPro"/>
</dbReference>
<feature type="transmembrane region" description="Helical" evidence="8">
    <location>
        <begin position="59"/>
        <end position="81"/>
    </location>
</feature>
<keyword evidence="4" id="KW-0732">Signal</keyword>
<dbReference type="Gramene" id="ONIVA03G21900.1">
    <property type="protein sequence ID" value="ONIVA03G21900.1"/>
    <property type="gene ID" value="ONIVA03G21900"/>
</dbReference>
<protein>
    <recommendedName>
        <fullName evidence="11">Carboxypeptidase</fullName>
    </recommendedName>
</protein>
<evidence type="ECO:0008006" key="11">
    <source>
        <dbReference type="Google" id="ProtNLM"/>
    </source>
</evidence>
<dbReference type="GO" id="GO:0006508">
    <property type="term" value="P:proteolysis"/>
    <property type="evidence" value="ECO:0007669"/>
    <property type="project" value="UniProtKB-KW"/>
</dbReference>
<keyword evidence="8" id="KW-0812">Transmembrane</keyword>
<dbReference type="Gene3D" id="3.40.50.1820">
    <property type="entry name" value="alpha/beta hydrolase"/>
    <property type="match status" value="1"/>
</dbReference>
<dbReference type="MEROPS" id="S10.017"/>
<dbReference type="HOGENOM" id="CLU_008523_1_0_1"/>
<dbReference type="AlphaFoldDB" id="A0A0E0GNM7"/>
<dbReference type="InterPro" id="IPR029058">
    <property type="entry name" value="AB_hydrolase_fold"/>
</dbReference>
<keyword evidence="2" id="KW-0121">Carboxypeptidase</keyword>
<dbReference type="InterPro" id="IPR001563">
    <property type="entry name" value="Peptidase_S10"/>
</dbReference>
<evidence type="ECO:0000256" key="4">
    <source>
        <dbReference type="ARBA" id="ARBA00022729"/>
    </source>
</evidence>
<dbReference type="OMA" id="LREPMHY"/>
<comment type="similarity">
    <text evidence="1">Belongs to the peptidase S10 family.</text>
</comment>
<keyword evidence="8" id="KW-0472">Membrane</keyword>
<evidence type="ECO:0000313" key="9">
    <source>
        <dbReference type="EnsemblPlants" id="ONIVA03G21900.1"/>
    </source>
</evidence>
<evidence type="ECO:0000256" key="5">
    <source>
        <dbReference type="ARBA" id="ARBA00022801"/>
    </source>
</evidence>
<reference evidence="9" key="1">
    <citation type="submission" date="2015-04" db="UniProtKB">
        <authorList>
            <consortium name="EnsemblPlants"/>
        </authorList>
    </citation>
    <scope>IDENTIFICATION</scope>
    <source>
        <strain evidence="9">SL10</strain>
    </source>
</reference>
<reference evidence="9" key="2">
    <citation type="submission" date="2018-04" db="EMBL/GenBank/DDBJ databases">
        <title>OnivRS2 (Oryza nivara Reference Sequence Version 2).</title>
        <authorList>
            <person name="Zhang J."/>
            <person name="Kudrna D."/>
            <person name="Lee S."/>
            <person name="Talag J."/>
            <person name="Rajasekar S."/>
            <person name="Welchert J."/>
            <person name="Hsing Y.-I."/>
            <person name="Wing R.A."/>
        </authorList>
    </citation>
    <scope>NUCLEOTIDE SEQUENCE [LARGE SCALE GENOMIC DNA]</scope>
    <source>
        <strain evidence="9">SL10</strain>
    </source>
</reference>
<keyword evidence="5" id="KW-0378">Hydrolase</keyword>
<dbReference type="eggNOG" id="KOG1283">
    <property type="taxonomic scope" value="Eukaryota"/>
</dbReference>